<evidence type="ECO:0008006" key="4">
    <source>
        <dbReference type="Google" id="ProtNLM"/>
    </source>
</evidence>
<evidence type="ECO:0000313" key="3">
    <source>
        <dbReference type="Proteomes" id="UP000661193"/>
    </source>
</evidence>
<gene>
    <name evidence="2" type="ORF">JMF97_20885</name>
</gene>
<feature type="region of interest" description="Disordered" evidence="1">
    <location>
        <begin position="129"/>
        <end position="163"/>
    </location>
</feature>
<dbReference type="EMBL" id="JAETXL010000007">
    <property type="protein sequence ID" value="MBL6278618.1"/>
    <property type="molecule type" value="Genomic_DNA"/>
</dbReference>
<protein>
    <recommendedName>
        <fullName evidence="4">DUF559 domain-containing protein</fullName>
    </recommendedName>
</protein>
<accession>A0ABS1USM5</accession>
<keyword evidence="3" id="KW-1185">Reference proteome</keyword>
<feature type="region of interest" description="Disordered" evidence="1">
    <location>
        <begin position="177"/>
        <end position="224"/>
    </location>
</feature>
<feature type="compositionally biased region" description="Low complexity" evidence="1">
    <location>
        <begin position="201"/>
        <end position="219"/>
    </location>
</feature>
<dbReference type="Gene3D" id="3.40.960.10">
    <property type="entry name" value="VSR Endonuclease"/>
    <property type="match status" value="1"/>
</dbReference>
<dbReference type="InterPro" id="IPR011335">
    <property type="entry name" value="Restrct_endonuc-II-like"/>
</dbReference>
<feature type="compositionally biased region" description="Low complexity" evidence="1">
    <location>
        <begin position="177"/>
        <end position="193"/>
    </location>
</feature>
<dbReference type="Proteomes" id="UP000661193">
    <property type="component" value="Unassembled WGS sequence"/>
</dbReference>
<evidence type="ECO:0000313" key="2">
    <source>
        <dbReference type="EMBL" id="MBL6278618.1"/>
    </source>
</evidence>
<feature type="compositionally biased region" description="Low complexity" evidence="1">
    <location>
        <begin position="151"/>
        <end position="163"/>
    </location>
</feature>
<proteinExistence type="predicted"/>
<name>A0ABS1USM5_9ACTN</name>
<evidence type="ECO:0000256" key="1">
    <source>
        <dbReference type="SAM" id="MobiDB-lite"/>
    </source>
</evidence>
<comment type="caution">
    <text evidence="2">The sequence shown here is derived from an EMBL/GenBank/DDBJ whole genome shotgun (WGS) entry which is preliminary data.</text>
</comment>
<sequence length="419" mass="45032">MPPSPYRPAALAWQVFRGSEAIRDRLITRHQLRGASWVRLMHDVYADARLDRDHELLCRAASLRLPPGVLMAGPSAAYLHGIEHAATFTDEVHVLAPMQFRLGSQRGIRVHTLGPRQPPQPTMEIEQWFALPPDSPPPQDSTSKTAHREPSTPASASTAAPASAPSTAYASAAAPASAPIPTSALPPTTAPANAPVPTPTPGAALTPAPVLAPAATPIPGARPTSAIAERARRPATIAGSAGSQPLLRSSVICSAWECAVWLEPVQAVGIIDAMLRQKLVDRAGLEAVARANTGRPGGRRAEWVFGLADAGAQSPPESQLRVRLILAGLPRPVTQHPVLLATGRILHPDLSWPEYRVAVEYDGHWHSDPDQIHLDRQRLNLLVTAGWRVLHVTSRRLHRDFPGLVREVRTALAAAGWHR</sequence>
<dbReference type="SUPFAM" id="SSF52980">
    <property type="entry name" value="Restriction endonuclease-like"/>
    <property type="match status" value="1"/>
</dbReference>
<reference evidence="2 3" key="1">
    <citation type="submission" date="2021-01" db="EMBL/GenBank/DDBJ databases">
        <title>Genome sequencing of Micromonospora fiedleri MG-37.</title>
        <authorList>
            <person name="Moreland P.E.J."/>
            <person name="Stach J.E.M."/>
        </authorList>
    </citation>
    <scope>NUCLEOTIDE SEQUENCE [LARGE SCALE GENOMIC DNA]</scope>
    <source>
        <strain evidence="2 3">MG-37</strain>
    </source>
</reference>
<organism evidence="2 3">
    <name type="scientific">Micromonospora fiedleri</name>
    <dbReference type="NCBI Taxonomy" id="1157498"/>
    <lineage>
        <taxon>Bacteria</taxon>
        <taxon>Bacillati</taxon>
        <taxon>Actinomycetota</taxon>
        <taxon>Actinomycetes</taxon>
        <taxon>Micromonosporales</taxon>
        <taxon>Micromonosporaceae</taxon>
        <taxon>Micromonospora</taxon>
    </lineage>
</organism>